<dbReference type="Gramene" id="AET2Gv20561800.1">
    <property type="protein sequence ID" value="AET2Gv20561800.1"/>
    <property type="gene ID" value="AET2Gv20561800"/>
</dbReference>
<reference evidence="4" key="2">
    <citation type="journal article" date="2017" name="Nat. Plants">
        <title>The Aegilops tauschii genome reveals multiple impacts of transposons.</title>
        <authorList>
            <person name="Zhao G."/>
            <person name="Zou C."/>
            <person name="Li K."/>
            <person name="Wang K."/>
            <person name="Li T."/>
            <person name="Gao L."/>
            <person name="Zhang X."/>
            <person name="Wang H."/>
            <person name="Yang Z."/>
            <person name="Liu X."/>
            <person name="Jiang W."/>
            <person name="Mao L."/>
            <person name="Kong X."/>
            <person name="Jiao Y."/>
            <person name="Jia J."/>
        </authorList>
    </citation>
    <scope>NUCLEOTIDE SEQUENCE [LARGE SCALE GENOMIC DNA]</scope>
    <source>
        <strain evidence="4">cv. AL8/78</strain>
    </source>
</reference>
<dbReference type="STRING" id="200361.A0A453BM92"/>
<organism evidence="3 4">
    <name type="scientific">Aegilops tauschii subsp. strangulata</name>
    <name type="common">Goatgrass</name>
    <dbReference type="NCBI Taxonomy" id="200361"/>
    <lineage>
        <taxon>Eukaryota</taxon>
        <taxon>Viridiplantae</taxon>
        <taxon>Streptophyta</taxon>
        <taxon>Embryophyta</taxon>
        <taxon>Tracheophyta</taxon>
        <taxon>Spermatophyta</taxon>
        <taxon>Magnoliopsida</taxon>
        <taxon>Liliopsida</taxon>
        <taxon>Poales</taxon>
        <taxon>Poaceae</taxon>
        <taxon>BOP clade</taxon>
        <taxon>Pooideae</taxon>
        <taxon>Triticodae</taxon>
        <taxon>Triticeae</taxon>
        <taxon>Triticinae</taxon>
        <taxon>Aegilops</taxon>
    </lineage>
</organism>
<dbReference type="PANTHER" id="PTHR11306">
    <property type="entry name" value="NIEMANN PICK TYPE C2 PROTEIN NPC2-RELATED"/>
    <property type="match status" value="1"/>
</dbReference>
<dbReference type="InterPro" id="IPR033917">
    <property type="entry name" value="ML_PG-PI_TP"/>
</dbReference>
<keyword evidence="4" id="KW-1185">Reference proteome</keyword>
<protein>
    <recommendedName>
        <fullName evidence="2">MD-2-related lipid-recognition domain-containing protein</fullName>
    </recommendedName>
</protein>
<dbReference type="EnsemblPlants" id="AET2Gv20561800.1">
    <property type="protein sequence ID" value="AET2Gv20561800.1"/>
    <property type="gene ID" value="AET2Gv20561800"/>
</dbReference>
<evidence type="ECO:0000313" key="4">
    <source>
        <dbReference type="Proteomes" id="UP000015105"/>
    </source>
</evidence>
<dbReference type="CDD" id="cd00917">
    <property type="entry name" value="PG-PI_TP"/>
    <property type="match status" value="1"/>
</dbReference>
<keyword evidence="1" id="KW-0732">Signal</keyword>
<dbReference type="Pfam" id="PF02221">
    <property type="entry name" value="E1_DerP2_DerF2"/>
    <property type="match status" value="1"/>
</dbReference>
<accession>A0A453BM92</accession>
<dbReference type="InterPro" id="IPR003172">
    <property type="entry name" value="ML_dom"/>
</dbReference>
<dbReference type="InterPro" id="IPR014756">
    <property type="entry name" value="Ig_E-set"/>
</dbReference>
<proteinExistence type="predicted"/>
<evidence type="ECO:0000259" key="2">
    <source>
        <dbReference type="SMART" id="SM00737"/>
    </source>
</evidence>
<dbReference type="Gene3D" id="2.60.40.770">
    <property type="match status" value="1"/>
</dbReference>
<dbReference type="Proteomes" id="UP000015105">
    <property type="component" value="Chromosome 2D"/>
</dbReference>
<dbReference type="SMART" id="SM00737">
    <property type="entry name" value="ML"/>
    <property type="match status" value="1"/>
</dbReference>
<dbReference type="PANTHER" id="PTHR11306:SF62">
    <property type="entry name" value="OS07G0159800 PROTEIN"/>
    <property type="match status" value="1"/>
</dbReference>
<dbReference type="FunFam" id="2.60.40.770:FF:000002">
    <property type="entry name" value="putative phosphatidylglycerol/phosphatidylinositol transfer protein DDB_G0282179"/>
    <property type="match status" value="1"/>
</dbReference>
<sequence length="221" mass="24348">EQTKTVNILAPRVSVASRRILQSQNEHARRRKTYTNSLYPLSTYFIIPGQENLSPHKQVPQLSKSNPTTMATKQSLLAAAAVCLLLLPAAYAFTDVEYCNKGKNYPVKVSGVEIVPDPVERGVPATFKISATTDKNITEGKLVIDVKYWIFNVYSETDDICTKTQCPATSNFELSHSQTLPSITPPGSYTIQMKMLGKHDEELSCISFGFSIGFLAPVALS</sequence>
<name>A0A453BM92_AEGTS</name>
<dbReference type="InterPro" id="IPR039670">
    <property type="entry name" value="NPC2-like"/>
</dbReference>
<reference evidence="3" key="5">
    <citation type="journal article" date="2021" name="G3 (Bethesda)">
        <title>Aegilops tauschii genome assembly Aet v5.0 features greater sequence contiguity and improved annotation.</title>
        <authorList>
            <person name="Wang L."/>
            <person name="Zhu T."/>
            <person name="Rodriguez J.C."/>
            <person name="Deal K.R."/>
            <person name="Dubcovsky J."/>
            <person name="McGuire P.E."/>
            <person name="Lux T."/>
            <person name="Spannagl M."/>
            <person name="Mayer K.F.X."/>
            <person name="Baldrich P."/>
            <person name="Meyers B.C."/>
            <person name="Huo N."/>
            <person name="Gu Y.Q."/>
            <person name="Zhou H."/>
            <person name="Devos K.M."/>
            <person name="Bennetzen J.L."/>
            <person name="Unver T."/>
            <person name="Budak H."/>
            <person name="Gulick P.J."/>
            <person name="Galiba G."/>
            <person name="Kalapos B."/>
            <person name="Nelson D.R."/>
            <person name="Li P."/>
            <person name="You F.M."/>
            <person name="Luo M.C."/>
            <person name="Dvorak J."/>
        </authorList>
    </citation>
    <scope>NUCLEOTIDE SEQUENCE [LARGE SCALE GENOMIC DNA]</scope>
    <source>
        <strain evidence="3">cv. AL8/78</strain>
    </source>
</reference>
<feature type="domain" description="MD-2-related lipid-recognition" evidence="2">
    <location>
        <begin position="96"/>
        <end position="210"/>
    </location>
</feature>
<evidence type="ECO:0000313" key="3">
    <source>
        <dbReference type="EnsemblPlants" id="AET2Gv20561800.1"/>
    </source>
</evidence>
<reference evidence="4" key="1">
    <citation type="journal article" date="2014" name="Science">
        <title>Ancient hybridizations among the ancestral genomes of bread wheat.</title>
        <authorList>
            <consortium name="International Wheat Genome Sequencing Consortium,"/>
            <person name="Marcussen T."/>
            <person name="Sandve S.R."/>
            <person name="Heier L."/>
            <person name="Spannagl M."/>
            <person name="Pfeifer M."/>
            <person name="Jakobsen K.S."/>
            <person name="Wulff B.B."/>
            <person name="Steuernagel B."/>
            <person name="Mayer K.F."/>
            <person name="Olsen O.A."/>
        </authorList>
    </citation>
    <scope>NUCLEOTIDE SEQUENCE [LARGE SCALE GENOMIC DNA]</scope>
    <source>
        <strain evidence="4">cv. AL8/78</strain>
    </source>
</reference>
<dbReference type="GO" id="GO:0032366">
    <property type="term" value="P:intracellular sterol transport"/>
    <property type="evidence" value="ECO:0007669"/>
    <property type="project" value="InterPro"/>
</dbReference>
<reference evidence="3" key="4">
    <citation type="submission" date="2019-03" db="UniProtKB">
        <authorList>
            <consortium name="EnsemblPlants"/>
        </authorList>
    </citation>
    <scope>IDENTIFICATION</scope>
</reference>
<dbReference type="AlphaFoldDB" id="A0A453BM92"/>
<evidence type="ECO:0000256" key="1">
    <source>
        <dbReference type="ARBA" id="ARBA00022729"/>
    </source>
</evidence>
<dbReference type="SUPFAM" id="SSF81296">
    <property type="entry name" value="E set domains"/>
    <property type="match status" value="1"/>
</dbReference>
<reference evidence="3" key="3">
    <citation type="journal article" date="2017" name="Nature">
        <title>Genome sequence of the progenitor of the wheat D genome Aegilops tauschii.</title>
        <authorList>
            <person name="Luo M.C."/>
            <person name="Gu Y.Q."/>
            <person name="Puiu D."/>
            <person name="Wang H."/>
            <person name="Twardziok S.O."/>
            <person name="Deal K.R."/>
            <person name="Huo N."/>
            <person name="Zhu T."/>
            <person name="Wang L."/>
            <person name="Wang Y."/>
            <person name="McGuire P.E."/>
            <person name="Liu S."/>
            <person name="Long H."/>
            <person name="Ramasamy R.K."/>
            <person name="Rodriguez J.C."/>
            <person name="Van S.L."/>
            <person name="Yuan L."/>
            <person name="Wang Z."/>
            <person name="Xia Z."/>
            <person name="Xiao L."/>
            <person name="Anderson O.D."/>
            <person name="Ouyang S."/>
            <person name="Liang Y."/>
            <person name="Zimin A.V."/>
            <person name="Pertea G."/>
            <person name="Qi P."/>
            <person name="Bennetzen J.L."/>
            <person name="Dai X."/>
            <person name="Dawson M.W."/>
            <person name="Muller H.G."/>
            <person name="Kugler K."/>
            <person name="Rivarola-Duarte L."/>
            <person name="Spannagl M."/>
            <person name="Mayer K.F.X."/>
            <person name="Lu F.H."/>
            <person name="Bevan M.W."/>
            <person name="Leroy P."/>
            <person name="Li P."/>
            <person name="You F.M."/>
            <person name="Sun Q."/>
            <person name="Liu Z."/>
            <person name="Lyons E."/>
            <person name="Wicker T."/>
            <person name="Salzberg S.L."/>
            <person name="Devos K.M."/>
            <person name="Dvorak J."/>
        </authorList>
    </citation>
    <scope>NUCLEOTIDE SEQUENCE [LARGE SCALE GENOMIC DNA]</scope>
    <source>
        <strain evidence="3">cv. AL8/78</strain>
    </source>
</reference>
<dbReference type="GO" id="GO:0032934">
    <property type="term" value="F:sterol binding"/>
    <property type="evidence" value="ECO:0007669"/>
    <property type="project" value="InterPro"/>
</dbReference>